<dbReference type="EMBL" id="OE002097">
    <property type="protein sequence ID" value="CAD7458151.1"/>
    <property type="molecule type" value="Genomic_DNA"/>
</dbReference>
<name>A0A7R9IGU5_9NEOP</name>
<evidence type="ECO:0000313" key="2">
    <source>
        <dbReference type="EMBL" id="CAD7458151.1"/>
    </source>
</evidence>
<proteinExistence type="predicted"/>
<keyword evidence="1" id="KW-1133">Transmembrane helix</keyword>
<evidence type="ECO:0008006" key="3">
    <source>
        <dbReference type="Google" id="ProtNLM"/>
    </source>
</evidence>
<dbReference type="AlphaFoldDB" id="A0A7R9IGU5"/>
<evidence type="ECO:0000256" key="1">
    <source>
        <dbReference type="SAM" id="Phobius"/>
    </source>
</evidence>
<protein>
    <recommendedName>
        <fullName evidence="3">Gustatory receptor</fullName>
    </recommendedName>
</protein>
<sequence length="432" mass="49221">MAEETQGIFSFSREFNERPLRLNAGNNLINAAPFRGIESLLNIFRLLGFLPFVQENGLLVTCLSYTSKLTLRKLLVCFNYFLCYGVYCFIFTTRLQNLSSSGIDAGYLRIAIILSSLPFFLVPIKFWLVSSHVCTYFNRWICFGRFYESVTGCPLVFPSFSPKVIASLTGSSILAGYLWFHSKLPLIFNLARTLTILGCIMNSLLWFVLCDHLRLSADQLMRAYEDVVRGRSSRRTCLKEYPRLWLTLREILHDTGNVLTFNYVLDLVVNVYFHVFLIFELLEQDFSDVFSVVAVVLQMLSLSCLYVNIISANNATGEVNAFVLEKLTAVLSEERNKHVLIQMNRFVSTVVEDQTNINLGGFITLNKELLTTSMLPIAPSYPSTPSSDITEREEIWQQLTEREKERAKIELFSIRPAASSAMILGVGCFLFR</sequence>
<keyword evidence="1" id="KW-0472">Membrane</keyword>
<feature type="transmembrane region" description="Helical" evidence="1">
    <location>
        <begin position="163"/>
        <end position="180"/>
    </location>
</feature>
<feature type="transmembrane region" description="Helical" evidence="1">
    <location>
        <begin position="187"/>
        <end position="209"/>
    </location>
</feature>
<feature type="transmembrane region" description="Helical" evidence="1">
    <location>
        <begin position="74"/>
        <end position="95"/>
    </location>
</feature>
<reference evidence="2" key="1">
    <citation type="submission" date="2020-11" db="EMBL/GenBank/DDBJ databases">
        <authorList>
            <person name="Tran Van P."/>
        </authorList>
    </citation>
    <scope>NUCLEOTIDE SEQUENCE</scope>
</reference>
<organism evidence="2">
    <name type="scientific">Timema tahoe</name>
    <dbReference type="NCBI Taxonomy" id="61484"/>
    <lineage>
        <taxon>Eukaryota</taxon>
        <taxon>Metazoa</taxon>
        <taxon>Ecdysozoa</taxon>
        <taxon>Arthropoda</taxon>
        <taxon>Hexapoda</taxon>
        <taxon>Insecta</taxon>
        <taxon>Pterygota</taxon>
        <taxon>Neoptera</taxon>
        <taxon>Polyneoptera</taxon>
        <taxon>Phasmatodea</taxon>
        <taxon>Timematodea</taxon>
        <taxon>Timematoidea</taxon>
        <taxon>Timematidae</taxon>
        <taxon>Timema</taxon>
    </lineage>
</organism>
<feature type="transmembrane region" description="Helical" evidence="1">
    <location>
        <begin position="263"/>
        <end position="282"/>
    </location>
</feature>
<accession>A0A7R9IGU5</accession>
<keyword evidence="1" id="KW-0812">Transmembrane</keyword>
<feature type="transmembrane region" description="Helical" evidence="1">
    <location>
        <begin position="289"/>
        <end position="309"/>
    </location>
</feature>
<gene>
    <name evidence="2" type="ORF">TTEB3V08_LOCUS6136</name>
</gene>
<feature type="transmembrane region" description="Helical" evidence="1">
    <location>
        <begin position="107"/>
        <end position="128"/>
    </location>
</feature>